<gene>
    <name evidence="1" type="ORF">CABS02_02793</name>
</gene>
<name>A0A9P9XNF8_9PEZI</name>
<accession>A0A9P9XNF8</accession>
<protein>
    <submittedName>
        <fullName evidence="1">Uncharacterized protein</fullName>
    </submittedName>
</protein>
<dbReference type="EMBL" id="SDAQ01000010">
    <property type="protein sequence ID" value="KAI3556786.1"/>
    <property type="molecule type" value="Genomic_DNA"/>
</dbReference>
<comment type="caution">
    <text evidence="1">The sequence shown here is derived from an EMBL/GenBank/DDBJ whole genome shotgun (WGS) entry which is preliminary data.</text>
</comment>
<sequence>MINANTPGVIDPLYKGKAVFATAASIFFSKKNLPGKPAIEIIGIMSGDVKADAVYRSIGLVSGREVEDQDILHRRETSLGSRGSHSD</sequence>
<evidence type="ECO:0000313" key="2">
    <source>
        <dbReference type="Proteomes" id="UP001056436"/>
    </source>
</evidence>
<proteinExistence type="predicted"/>
<dbReference type="AlphaFoldDB" id="A0A9P9XNF8"/>
<dbReference type="Proteomes" id="UP001056436">
    <property type="component" value="Unassembled WGS sequence"/>
</dbReference>
<reference evidence="1" key="1">
    <citation type="submission" date="2019-01" db="EMBL/GenBank/DDBJ databases">
        <title>Colletotrichum abscissum LGMF1257.</title>
        <authorList>
            <person name="Baroncelli R."/>
        </authorList>
    </citation>
    <scope>NUCLEOTIDE SEQUENCE</scope>
    <source>
        <strain evidence="1">Ca142</strain>
    </source>
</reference>
<evidence type="ECO:0000313" key="1">
    <source>
        <dbReference type="EMBL" id="KAI3556786.1"/>
    </source>
</evidence>
<organism evidence="1 2">
    <name type="scientific">Colletotrichum abscissum</name>
    <dbReference type="NCBI Taxonomy" id="1671311"/>
    <lineage>
        <taxon>Eukaryota</taxon>
        <taxon>Fungi</taxon>
        <taxon>Dikarya</taxon>
        <taxon>Ascomycota</taxon>
        <taxon>Pezizomycotina</taxon>
        <taxon>Sordariomycetes</taxon>
        <taxon>Hypocreomycetidae</taxon>
        <taxon>Glomerellales</taxon>
        <taxon>Glomerellaceae</taxon>
        <taxon>Colletotrichum</taxon>
        <taxon>Colletotrichum acutatum species complex</taxon>
    </lineage>
</organism>
<keyword evidence="2" id="KW-1185">Reference proteome</keyword>